<keyword evidence="1" id="KW-1133">Transmembrane helix</keyword>
<reference evidence="2" key="1">
    <citation type="submission" date="2020-04" db="EMBL/GenBank/DDBJ databases">
        <authorList>
            <person name="Zhang T."/>
        </authorList>
    </citation>
    <scope>NUCLEOTIDE SEQUENCE</scope>
    <source>
        <strain evidence="2">HKST-UBA01</strain>
    </source>
</reference>
<dbReference type="AlphaFoldDB" id="A0A955LGF6"/>
<evidence type="ECO:0000313" key="3">
    <source>
        <dbReference type="Proteomes" id="UP000701698"/>
    </source>
</evidence>
<feature type="transmembrane region" description="Helical" evidence="1">
    <location>
        <begin position="5"/>
        <end position="24"/>
    </location>
</feature>
<reference evidence="2" key="2">
    <citation type="journal article" date="2021" name="Microbiome">
        <title>Successional dynamics and alternative stable states in a saline activated sludge microbial community over 9 years.</title>
        <authorList>
            <person name="Wang Y."/>
            <person name="Ye J."/>
            <person name="Ju F."/>
            <person name="Liu L."/>
            <person name="Boyd J.A."/>
            <person name="Deng Y."/>
            <person name="Parks D.H."/>
            <person name="Jiang X."/>
            <person name="Yin X."/>
            <person name="Woodcroft B.J."/>
            <person name="Tyson G.W."/>
            <person name="Hugenholtz P."/>
            <person name="Polz M.F."/>
            <person name="Zhang T."/>
        </authorList>
    </citation>
    <scope>NUCLEOTIDE SEQUENCE</scope>
    <source>
        <strain evidence="2">HKST-UBA01</strain>
    </source>
</reference>
<protein>
    <submittedName>
        <fullName evidence="2">Uncharacterized protein</fullName>
    </submittedName>
</protein>
<feature type="transmembrane region" description="Helical" evidence="1">
    <location>
        <begin position="54"/>
        <end position="86"/>
    </location>
</feature>
<name>A0A955LGF6_UNCKA</name>
<evidence type="ECO:0000313" key="2">
    <source>
        <dbReference type="EMBL" id="MCA9390152.1"/>
    </source>
</evidence>
<accession>A0A955LGF6</accession>
<comment type="caution">
    <text evidence="2">The sequence shown here is derived from an EMBL/GenBank/DDBJ whole genome shotgun (WGS) entry which is preliminary data.</text>
</comment>
<feature type="transmembrane region" description="Helical" evidence="1">
    <location>
        <begin position="98"/>
        <end position="115"/>
    </location>
</feature>
<organism evidence="2 3">
    <name type="scientific">candidate division WWE3 bacterium</name>
    <dbReference type="NCBI Taxonomy" id="2053526"/>
    <lineage>
        <taxon>Bacteria</taxon>
        <taxon>Katanobacteria</taxon>
    </lineage>
</organism>
<gene>
    <name evidence="2" type="ORF">KC571_02005</name>
</gene>
<evidence type="ECO:0000256" key="1">
    <source>
        <dbReference type="SAM" id="Phobius"/>
    </source>
</evidence>
<sequence length="126" mass="14009">MTQIILVTLASIITVILEPLWSLIFDSFGGYVPPLFIIFLACLYSWIKEQKAYLILIVSTTILYDVSQGIILGGSGIVSLLAIYIGPLIPPIVVRNSRTIYILGIILTCLIYVLLENTLYRFGLTL</sequence>
<keyword evidence="1" id="KW-0472">Membrane</keyword>
<dbReference type="Proteomes" id="UP000701698">
    <property type="component" value="Unassembled WGS sequence"/>
</dbReference>
<keyword evidence="1" id="KW-0812">Transmembrane</keyword>
<proteinExistence type="predicted"/>
<dbReference type="EMBL" id="JAGQKX010000038">
    <property type="protein sequence ID" value="MCA9390152.1"/>
    <property type="molecule type" value="Genomic_DNA"/>
</dbReference>
<feature type="transmembrane region" description="Helical" evidence="1">
    <location>
        <begin position="30"/>
        <end position="47"/>
    </location>
</feature>